<dbReference type="EMBL" id="JADBEF010000001">
    <property type="protein sequence ID" value="MBE1563849.1"/>
    <property type="molecule type" value="Genomic_DNA"/>
</dbReference>
<organism evidence="1 2">
    <name type="scientific">Nonomuraea africana</name>
    <dbReference type="NCBI Taxonomy" id="46171"/>
    <lineage>
        <taxon>Bacteria</taxon>
        <taxon>Bacillati</taxon>
        <taxon>Actinomycetota</taxon>
        <taxon>Actinomycetes</taxon>
        <taxon>Streptosporangiales</taxon>
        <taxon>Streptosporangiaceae</taxon>
        <taxon>Nonomuraea</taxon>
    </lineage>
</organism>
<evidence type="ECO:0000313" key="1">
    <source>
        <dbReference type="EMBL" id="MBE1563849.1"/>
    </source>
</evidence>
<proteinExistence type="predicted"/>
<dbReference type="Proteomes" id="UP000661607">
    <property type="component" value="Unassembled WGS sequence"/>
</dbReference>
<gene>
    <name evidence="1" type="ORF">H4W81_006628</name>
</gene>
<name>A0ABR9KP94_9ACTN</name>
<evidence type="ECO:0000313" key="2">
    <source>
        <dbReference type="Proteomes" id="UP000661607"/>
    </source>
</evidence>
<protein>
    <submittedName>
        <fullName evidence="1">Uncharacterized protein</fullName>
    </submittedName>
</protein>
<keyword evidence="2" id="KW-1185">Reference proteome</keyword>
<accession>A0ABR9KP94</accession>
<comment type="caution">
    <text evidence="1">The sequence shown here is derived from an EMBL/GenBank/DDBJ whole genome shotgun (WGS) entry which is preliminary data.</text>
</comment>
<sequence>MAGPMVEGGSEEFYDSFGVDLVLGGITSLAVRR</sequence>
<reference evidence="1 2" key="1">
    <citation type="submission" date="2020-10" db="EMBL/GenBank/DDBJ databases">
        <title>Sequencing the genomes of 1000 actinobacteria strains.</title>
        <authorList>
            <person name="Klenk H.-P."/>
        </authorList>
    </citation>
    <scope>NUCLEOTIDE SEQUENCE [LARGE SCALE GENOMIC DNA]</scope>
    <source>
        <strain evidence="1 2">DSM 43748</strain>
    </source>
</reference>